<dbReference type="Proteomes" id="UP001367676">
    <property type="component" value="Unassembled WGS sequence"/>
</dbReference>
<feature type="compositionally biased region" description="Polar residues" evidence="1">
    <location>
        <begin position="81"/>
        <end position="90"/>
    </location>
</feature>
<feature type="region of interest" description="Disordered" evidence="1">
    <location>
        <begin position="1"/>
        <end position="95"/>
    </location>
</feature>
<evidence type="ECO:0000313" key="2">
    <source>
        <dbReference type="EMBL" id="KAK7603800.1"/>
    </source>
</evidence>
<accession>A0AAN9YAQ3</accession>
<reference evidence="2 3" key="1">
    <citation type="submission" date="2024-03" db="EMBL/GenBank/DDBJ databases">
        <title>Adaptation during the transition from Ophiocordyceps entomopathogen to insect associate is accompanied by gene loss and intensified selection.</title>
        <authorList>
            <person name="Ward C.M."/>
            <person name="Onetto C.A."/>
            <person name="Borneman A.R."/>
        </authorList>
    </citation>
    <scope>NUCLEOTIDE SEQUENCE [LARGE SCALE GENOMIC DNA]</scope>
    <source>
        <strain evidence="2">AWRI1</strain>
        <tissue evidence="2">Single Adult Female</tissue>
    </source>
</reference>
<evidence type="ECO:0000313" key="3">
    <source>
        <dbReference type="Proteomes" id="UP001367676"/>
    </source>
</evidence>
<keyword evidence="3" id="KW-1185">Reference proteome</keyword>
<evidence type="ECO:0000256" key="1">
    <source>
        <dbReference type="SAM" id="MobiDB-lite"/>
    </source>
</evidence>
<proteinExistence type="predicted"/>
<feature type="compositionally biased region" description="Basic and acidic residues" evidence="1">
    <location>
        <begin position="56"/>
        <end position="80"/>
    </location>
</feature>
<feature type="compositionally biased region" description="Basic residues" evidence="1">
    <location>
        <begin position="1"/>
        <end position="14"/>
    </location>
</feature>
<dbReference type="AlphaFoldDB" id="A0AAN9YAQ3"/>
<name>A0AAN9YAQ3_9HEMI</name>
<organism evidence="2 3">
    <name type="scientific">Parthenolecanium corni</name>
    <dbReference type="NCBI Taxonomy" id="536013"/>
    <lineage>
        <taxon>Eukaryota</taxon>
        <taxon>Metazoa</taxon>
        <taxon>Ecdysozoa</taxon>
        <taxon>Arthropoda</taxon>
        <taxon>Hexapoda</taxon>
        <taxon>Insecta</taxon>
        <taxon>Pterygota</taxon>
        <taxon>Neoptera</taxon>
        <taxon>Paraneoptera</taxon>
        <taxon>Hemiptera</taxon>
        <taxon>Sternorrhyncha</taxon>
        <taxon>Coccoidea</taxon>
        <taxon>Coccidae</taxon>
        <taxon>Parthenolecanium</taxon>
    </lineage>
</organism>
<comment type="caution">
    <text evidence="2">The sequence shown here is derived from an EMBL/GenBank/DDBJ whole genome shotgun (WGS) entry which is preliminary data.</text>
</comment>
<sequence length="116" mass="13471">MPFTRRTRTPRRRSSPPSTTASSTSSTNRSVLLRAGRRRRFHQPPPSPPSSMQRTSAEKTGIEAESIRKEGRERERERLTYNRNAASSKNGAKVDMVDRRKRARIFWGRIGWRPTY</sequence>
<dbReference type="EMBL" id="JBBCAQ010000006">
    <property type="protein sequence ID" value="KAK7603800.1"/>
    <property type="molecule type" value="Genomic_DNA"/>
</dbReference>
<gene>
    <name evidence="2" type="ORF">V9T40_003799</name>
</gene>
<protein>
    <submittedName>
        <fullName evidence="2">Uncharacterized protein</fullName>
    </submittedName>
</protein>
<feature type="compositionally biased region" description="Low complexity" evidence="1">
    <location>
        <begin position="15"/>
        <end position="34"/>
    </location>
</feature>